<dbReference type="InterPro" id="IPR011006">
    <property type="entry name" value="CheY-like_superfamily"/>
</dbReference>
<sequence length="164" mass="17673">MWVGGRLFRASLSVSSHPNLRLEEDESDNHMLTTLTPLPAAPEHARGAKVLIVDDEPVWRMILATDLTHLGYQALVAGDAADALRQVAVSPPAAAIIDLMLPGSIDGRELAARLQVLPRAVPVLFYSAAYDASLPREYLADAFAFVSKAAERADLYSLLARAIA</sequence>
<protein>
    <submittedName>
        <fullName evidence="4">Response regulator</fullName>
    </submittedName>
</protein>
<dbReference type="Gene3D" id="3.40.50.2300">
    <property type="match status" value="1"/>
</dbReference>
<organism evidence="4 5">
    <name type="scientific">Candidatus Dormiibacter inghamiae</name>
    <dbReference type="NCBI Taxonomy" id="3127013"/>
    <lineage>
        <taxon>Bacteria</taxon>
        <taxon>Bacillati</taxon>
        <taxon>Candidatus Dormiibacterota</taxon>
        <taxon>Candidatus Dormibacteria</taxon>
        <taxon>Candidatus Dormibacterales</taxon>
        <taxon>Candidatus Dormibacteraceae</taxon>
        <taxon>Candidatus Dormiibacter</taxon>
    </lineage>
</organism>
<dbReference type="AlphaFoldDB" id="A0A934NIB4"/>
<keyword evidence="1 2" id="KW-0597">Phosphoprotein</keyword>
<comment type="caution">
    <text evidence="4">The sequence shown here is derived from an EMBL/GenBank/DDBJ whole genome shotgun (WGS) entry which is preliminary data.</text>
</comment>
<dbReference type="RefSeq" id="WP_338182706.1">
    <property type="nucleotide sequence ID" value="NZ_JAEKNQ010000064.1"/>
</dbReference>
<dbReference type="Pfam" id="PF00072">
    <property type="entry name" value="Response_reg"/>
    <property type="match status" value="1"/>
</dbReference>
<gene>
    <name evidence="4" type="ORF">JF888_16150</name>
</gene>
<dbReference type="InterPro" id="IPR050595">
    <property type="entry name" value="Bact_response_regulator"/>
</dbReference>
<dbReference type="PANTHER" id="PTHR44591">
    <property type="entry name" value="STRESS RESPONSE REGULATOR PROTEIN 1"/>
    <property type="match status" value="1"/>
</dbReference>
<reference evidence="4 5" key="1">
    <citation type="submission" date="2020-10" db="EMBL/GenBank/DDBJ databases">
        <title>Ca. Dormibacterota MAGs.</title>
        <authorList>
            <person name="Montgomery K."/>
        </authorList>
    </citation>
    <scope>NUCLEOTIDE SEQUENCE [LARGE SCALE GENOMIC DNA]</scope>
    <source>
        <strain evidence="4">SC8811_S16_3</strain>
    </source>
</reference>
<feature type="modified residue" description="4-aspartylphosphate" evidence="2">
    <location>
        <position position="98"/>
    </location>
</feature>
<dbReference type="PROSITE" id="PS50110">
    <property type="entry name" value="RESPONSE_REGULATORY"/>
    <property type="match status" value="1"/>
</dbReference>
<evidence type="ECO:0000259" key="3">
    <source>
        <dbReference type="PROSITE" id="PS50110"/>
    </source>
</evidence>
<evidence type="ECO:0000256" key="2">
    <source>
        <dbReference type="PROSITE-ProRule" id="PRU00169"/>
    </source>
</evidence>
<dbReference type="PANTHER" id="PTHR44591:SF25">
    <property type="entry name" value="CHEMOTAXIS TWO-COMPONENT RESPONSE REGULATOR"/>
    <property type="match status" value="1"/>
</dbReference>
<feature type="domain" description="Response regulatory" evidence="3">
    <location>
        <begin position="49"/>
        <end position="163"/>
    </location>
</feature>
<evidence type="ECO:0000256" key="1">
    <source>
        <dbReference type="ARBA" id="ARBA00022553"/>
    </source>
</evidence>
<name>A0A934NIB4_9BACT</name>
<dbReference type="SMART" id="SM00448">
    <property type="entry name" value="REC"/>
    <property type="match status" value="1"/>
</dbReference>
<dbReference type="GO" id="GO:0000160">
    <property type="term" value="P:phosphorelay signal transduction system"/>
    <property type="evidence" value="ECO:0007669"/>
    <property type="project" value="InterPro"/>
</dbReference>
<evidence type="ECO:0000313" key="5">
    <source>
        <dbReference type="Proteomes" id="UP000620075"/>
    </source>
</evidence>
<dbReference type="SUPFAM" id="SSF52172">
    <property type="entry name" value="CheY-like"/>
    <property type="match status" value="1"/>
</dbReference>
<dbReference type="EMBL" id="JAEKNQ010000064">
    <property type="protein sequence ID" value="MBJ7604687.1"/>
    <property type="molecule type" value="Genomic_DNA"/>
</dbReference>
<dbReference type="InterPro" id="IPR001789">
    <property type="entry name" value="Sig_transdc_resp-reg_receiver"/>
</dbReference>
<proteinExistence type="predicted"/>
<dbReference type="Proteomes" id="UP000620075">
    <property type="component" value="Unassembled WGS sequence"/>
</dbReference>
<accession>A0A934NIB4</accession>
<evidence type="ECO:0000313" key="4">
    <source>
        <dbReference type="EMBL" id="MBJ7604687.1"/>
    </source>
</evidence>